<dbReference type="InterPro" id="IPR032675">
    <property type="entry name" value="LRR_dom_sf"/>
</dbReference>
<evidence type="ECO:0000256" key="4">
    <source>
        <dbReference type="ARBA" id="ARBA00022614"/>
    </source>
</evidence>
<evidence type="ECO:0000256" key="8">
    <source>
        <dbReference type="ARBA" id="ARBA00022859"/>
    </source>
</evidence>
<evidence type="ECO:0000256" key="12">
    <source>
        <dbReference type="ARBA" id="ARBA00023198"/>
    </source>
</evidence>
<evidence type="ECO:0000256" key="5">
    <source>
        <dbReference type="ARBA" id="ARBA00022692"/>
    </source>
</evidence>
<dbReference type="AlphaFoldDB" id="A0A8K1G795"/>
<dbReference type="SMART" id="SM00013">
    <property type="entry name" value="LRRNT"/>
    <property type="match status" value="1"/>
</dbReference>
<keyword evidence="10 13" id="KW-0472">Membrane</keyword>
<feature type="signal peptide" evidence="14">
    <location>
        <begin position="1"/>
        <end position="24"/>
    </location>
</feature>
<evidence type="ECO:0000256" key="13">
    <source>
        <dbReference type="SAM" id="Phobius"/>
    </source>
</evidence>
<keyword evidence="3" id="KW-0399">Innate immunity</keyword>
<dbReference type="SMART" id="SM00082">
    <property type="entry name" value="LRRCT"/>
    <property type="match status" value="1"/>
</dbReference>
<evidence type="ECO:0000313" key="18">
    <source>
        <dbReference type="Proteomes" id="UP000796761"/>
    </source>
</evidence>
<evidence type="ECO:0000256" key="1">
    <source>
        <dbReference type="ARBA" id="ARBA00004167"/>
    </source>
</evidence>
<proteinExistence type="inferred from homology"/>
<feature type="domain" description="LRRNT" evidence="15">
    <location>
        <begin position="24"/>
        <end position="56"/>
    </location>
</feature>
<keyword evidence="18" id="KW-1185">Reference proteome</keyword>
<evidence type="ECO:0000313" key="17">
    <source>
        <dbReference type="EMBL" id="TRZ12745.1"/>
    </source>
</evidence>
<accession>A0A8K1G795</accession>
<dbReference type="OrthoDB" id="676979at2759"/>
<feature type="chain" id="PRO_5035452295" description="LRC26 protein" evidence="14">
    <location>
        <begin position="25"/>
        <end position="332"/>
    </location>
</feature>
<dbReference type="SMART" id="SM00369">
    <property type="entry name" value="LRR_TYP"/>
    <property type="match status" value="4"/>
</dbReference>
<evidence type="ECO:0000256" key="2">
    <source>
        <dbReference type="ARBA" id="ARBA00009634"/>
    </source>
</evidence>
<dbReference type="InterPro" id="IPR000372">
    <property type="entry name" value="LRRNT"/>
</dbReference>
<keyword evidence="9 13" id="KW-1133">Transmembrane helix</keyword>
<comment type="subcellular location">
    <subcellularLocation>
        <location evidence="1">Membrane</location>
        <topology evidence="1">Single-pass membrane protein</topology>
    </subcellularLocation>
</comment>
<comment type="caution">
    <text evidence="17">The sequence shown here is derived from an EMBL/GenBank/DDBJ whole genome shotgun (WGS) entry which is preliminary data.</text>
</comment>
<evidence type="ECO:0000256" key="9">
    <source>
        <dbReference type="ARBA" id="ARBA00022989"/>
    </source>
</evidence>
<gene>
    <name evidence="17" type="ORF">HGM15179_014393</name>
</gene>
<dbReference type="Pfam" id="PF01462">
    <property type="entry name" value="LRRNT"/>
    <property type="match status" value="1"/>
</dbReference>
<comment type="similarity">
    <text evidence="2">Belongs to the Toll-like receptor family.</text>
</comment>
<dbReference type="GO" id="GO:0038023">
    <property type="term" value="F:signaling receptor activity"/>
    <property type="evidence" value="ECO:0007669"/>
    <property type="project" value="TreeGrafter"/>
</dbReference>
<dbReference type="GO" id="GO:0045087">
    <property type="term" value="P:innate immune response"/>
    <property type="evidence" value="ECO:0007669"/>
    <property type="project" value="UniProtKB-KW"/>
</dbReference>
<keyword evidence="4" id="KW-0433">Leucine-rich repeat</keyword>
<evidence type="ECO:0000259" key="16">
    <source>
        <dbReference type="SMART" id="SM00082"/>
    </source>
</evidence>
<feature type="transmembrane region" description="Helical" evidence="13">
    <location>
        <begin position="220"/>
        <end position="248"/>
    </location>
</feature>
<keyword evidence="5 13" id="KW-0812">Transmembrane</keyword>
<dbReference type="Pfam" id="PF13855">
    <property type="entry name" value="LRR_8"/>
    <property type="match status" value="1"/>
</dbReference>
<dbReference type="PROSITE" id="PS51450">
    <property type="entry name" value="LRR"/>
    <property type="match status" value="1"/>
</dbReference>
<protein>
    <recommendedName>
        <fullName evidence="19">LRC26 protein</fullName>
    </recommendedName>
</protein>
<keyword evidence="11" id="KW-0325">Glycoprotein</keyword>
<dbReference type="EMBL" id="SWJQ01000570">
    <property type="protein sequence ID" value="TRZ12745.1"/>
    <property type="molecule type" value="Genomic_DNA"/>
</dbReference>
<dbReference type="Gene3D" id="3.80.10.10">
    <property type="entry name" value="Ribonuclease Inhibitor"/>
    <property type="match status" value="2"/>
</dbReference>
<dbReference type="PRINTS" id="PR00019">
    <property type="entry name" value="LEURICHRPT"/>
</dbReference>
<dbReference type="PANTHER" id="PTHR24365">
    <property type="entry name" value="TOLL-LIKE RECEPTOR"/>
    <property type="match status" value="1"/>
</dbReference>
<keyword evidence="6 14" id="KW-0732">Signal</keyword>
<sequence length="332" mass="37573">MGSWRVPSPVLALLLLLCPSPCPACPAACRCSPGEADCSERGLREVPWSLSPNITSLWLGYNFITVLGPRSFSLLPGLRLLSLVHNRLELMHSQALLGLGLLQELDLSHNHLTVLSPETFLPLASLARLNLGSNRLGELEPGVLDALPQLRALLLQDNPWVCSCSILPLWRWLSHNREKVREKSLLLCRVPEQLNKYPIMAFGDESFRQCQDTSLSLQHYISLFIIGPFSFIASIFFCTFLGSLVVLFHSLRREVPEQLNKYPIMAFGDESFRQCQDTSLSLQHYISLFIIGPFSFIASIFFCTFLGSLVVLFHSLRRESHCWRRPRVCRVH</sequence>
<evidence type="ECO:0000256" key="10">
    <source>
        <dbReference type="ARBA" id="ARBA00023136"/>
    </source>
</evidence>
<evidence type="ECO:0000259" key="15">
    <source>
        <dbReference type="SMART" id="SM00013"/>
    </source>
</evidence>
<reference evidence="17" key="1">
    <citation type="submission" date="2019-04" db="EMBL/GenBank/DDBJ databases">
        <title>Genome assembly of Zosterops borbonicus 15179.</title>
        <authorList>
            <person name="Leroy T."/>
            <person name="Anselmetti Y."/>
            <person name="Tilak M.-K."/>
            <person name="Nabholz B."/>
        </authorList>
    </citation>
    <scope>NUCLEOTIDE SEQUENCE</scope>
    <source>
        <strain evidence="17">HGM_15179</strain>
        <tissue evidence="17">Muscle</tissue>
    </source>
</reference>
<dbReference type="InterPro" id="IPR000483">
    <property type="entry name" value="Cys-rich_flank_reg_C"/>
</dbReference>
<dbReference type="InterPro" id="IPR003591">
    <property type="entry name" value="Leu-rich_rpt_typical-subtyp"/>
</dbReference>
<keyword evidence="12" id="KW-0395">Inflammatory response</keyword>
<feature type="domain" description="LRRCT" evidence="16">
    <location>
        <begin position="158"/>
        <end position="211"/>
    </location>
</feature>
<organism evidence="17 18">
    <name type="scientific">Zosterops borbonicus</name>
    <dbReference type="NCBI Taxonomy" id="364589"/>
    <lineage>
        <taxon>Eukaryota</taxon>
        <taxon>Metazoa</taxon>
        <taxon>Chordata</taxon>
        <taxon>Craniata</taxon>
        <taxon>Vertebrata</taxon>
        <taxon>Euteleostomi</taxon>
        <taxon>Archelosauria</taxon>
        <taxon>Archosauria</taxon>
        <taxon>Dinosauria</taxon>
        <taxon>Saurischia</taxon>
        <taxon>Theropoda</taxon>
        <taxon>Coelurosauria</taxon>
        <taxon>Aves</taxon>
        <taxon>Neognathae</taxon>
        <taxon>Neoaves</taxon>
        <taxon>Telluraves</taxon>
        <taxon>Australaves</taxon>
        <taxon>Passeriformes</taxon>
        <taxon>Sylvioidea</taxon>
        <taxon>Zosteropidae</taxon>
        <taxon>Zosterops</taxon>
    </lineage>
</organism>
<dbReference type="SUPFAM" id="SSF52058">
    <property type="entry name" value="L domain-like"/>
    <property type="match status" value="1"/>
</dbReference>
<dbReference type="GO" id="GO:0005886">
    <property type="term" value="C:plasma membrane"/>
    <property type="evidence" value="ECO:0007669"/>
    <property type="project" value="TreeGrafter"/>
</dbReference>
<evidence type="ECO:0000256" key="3">
    <source>
        <dbReference type="ARBA" id="ARBA00022588"/>
    </source>
</evidence>
<dbReference type="GO" id="GO:0007165">
    <property type="term" value="P:signal transduction"/>
    <property type="evidence" value="ECO:0007669"/>
    <property type="project" value="TreeGrafter"/>
</dbReference>
<keyword evidence="7" id="KW-0677">Repeat</keyword>
<evidence type="ECO:0000256" key="6">
    <source>
        <dbReference type="ARBA" id="ARBA00022729"/>
    </source>
</evidence>
<evidence type="ECO:0000256" key="11">
    <source>
        <dbReference type="ARBA" id="ARBA00023180"/>
    </source>
</evidence>
<evidence type="ECO:0008006" key="19">
    <source>
        <dbReference type="Google" id="ProtNLM"/>
    </source>
</evidence>
<evidence type="ECO:0000256" key="7">
    <source>
        <dbReference type="ARBA" id="ARBA00022737"/>
    </source>
</evidence>
<dbReference type="GO" id="GO:0006954">
    <property type="term" value="P:inflammatory response"/>
    <property type="evidence" value="ECO:0007669"/>
    <property type="project" value="UniProtKB-KW"/>
</dbReference>
<feature type="transmembrane region" description="Helical" evidence="13">
    <location>
        <begin position="288"/>
        <end position="313"/>
    </location>
</feature>
<dbReference type="Proteomes" id="UP000796761">
    <property type="component" value="Unassembled WGS sequence"/>
</dbReference>
<evidence type="ECO:0000256" key="14">
    <source>
        <dbReference type="SAM" id="SignalP"/>
    </source>
</evidence>
<dbReference type="InterPro" id="IPR001611">
    <property type="entry name" value="Leu-rich_rpt"/>
</dbReference>
<name>A0A8K1G795_9PASS</name>
<keyword evidence="8" id="KW-0391">Immunity</keyword>
<dbReference type="PANTHER" id="PTHR24365:SF541">
    <property type="entry name" value="PROTEIN TOLL-RELATED"/>
    <property type="match status" value="1"/>
</dbReference>